<comment type="caution">
    <text evidence="2">The sequence shown here is derived from an EMBL/GenBank/DDBJ whole genome shotgun (WGS) entry which is preliminary data.</text>
</comment>
<dbReference type="HOGENOM" id="CLU_083946_0_0_1"/>
<evidence type="ECO:0000313" key="3">
    <source>
        <dbReference type="Proteomes" id="UP000031186"/>
    </source>
</evidence>
<feature type="chain" id="PRO_5002090336" evidence="1">
    <location>
        <begin position="18"/>
        <end position="261"/>
    </location>
</feature>
<accession>A0A0B4F7C7</accession>
<dbReference type="OrthoDB" id="5576763at2759"/>
<reference evidence="2 3" key="1">
    <citation type="journal article" date="2014" name="Proc. Natl. Acad. Sci. U.S.A.">
        <title>Trajectory and genomic determinants of fungal-pathogen speciation and host adaptation.</title>
        <authorList>
            <person name="Hu X."/>
            <person name="Xiao G."/>
            <person name="Zheng P."/>
            <person name="Shang Y."/>
            <person name="Su Y."/>
            <person name="Zhang X."/>
            <person name="Liu X."/>
            <person name="Zhan S."/>
            <person name="St Leger R.J."/>
            <person name="Wang C."/>
        </authorList>
    </citation>
    <scope>NUCLEOTIDE SEQUENCE [LARGE SCALE GENOMIC DNA]</scope>
    <source>
        <strain evidence="2 3">ARSEF 549</strain>
    </source>
</reference>
<feature type="signal peptide" evidence="1">
    <location>
        <begin position="1"/>
        <end position="17"/>
    </location>
</feature>
<dbReference type="EMBL" id="AZNF01000014">
    <property type="protein sequence ID" value="KID61746.1"/>
    <property type="molecule type" value="Genomic_DNA"/>
</dbReference>
<protein>
    <submittedName>
        <fullName evidence="2">Uncharacterized protein</fullName>
    </submittedName>
</protein>
<name>A0A0B4F7C7_METAF</name>
<dbReference type="Proteomes" id="UP000031186">
    <property type="component" value="Unassembled WGS sequence"/>
</dbReference>
<proteinExistence type="predicted"/>
<gene>
    <name evidence="2" type="ORF">MAN_08985</name>
</gene>
<evidence type="ECO:0000256" key="1">
    <source>
        <dbReference type="SAM" id="SignalP"/>
    </source>
</evidence>
<feature type="non-terminal residue" evidence="2">
    <location>
        <position position="1"/>
    </location>
</feature>
<keyword evidence="3" id="KW-1185">Reference proteome</keyword>
<evidence type="ECO:0000313" key="2">
    <source>
        <dbReference type="EMBL" id="KID61746.1"/>
    </source>
</evidence>
<organism evidence="2 3">
    <name type="scientific">Metarhizium anisopliae (strain ARSEF 549)</name>
    <dbReference type="NCBI Taxonomy" id="3151832"/>
    <lineage>
        <taxon>Eukaryota</taxon>
        <taxon>Fungi</taxon>
        <taxon>Dikarya</taxon>
        <taxon>Ascomycota</taxon>
        <taxon>Pezizomycotina</taxon>
        <taxon>Sordariomycetes</taxon>
        <taxon>Hypocreomycetidae</taxon>
        <taxon>Hypocreales</taxon>
        <taxon>Clavicipitaceae</taxon>
        <taxon>Metarhizium</taxon>
    </lineage>
</organism>
<dbReference type="AlphaFoldDB" id="A0A0B4F7C7"/>
<sequence length="261" mass="27861">MKTSPLVLAGLLGLAAADPIKRQQATPTPAPKKTIPGHLAYIPWKVDKAPADGLQDVTFPISMKDSIREEGWYFAQVFRFHGKSGGAYIGVQPRPANSKGPVDHAAFSSFMPGTKSTDPNCSPGADGGPGVSCSVQITGTDDHSYDLRVENIGNTTWQGTMVNTVSKVETHIGSWTLPTGAGGIKGNEIGFFEWWPFNDRSKPPTCDLLKRTTVAFGPPRTSTANAGAGSLGNPYEVYECKGKTNYKTQKVGDNVEISLGF</sequence>
<dbReference type="VEuPathDB" id="FungiDB:MAN_08985"/>
<keyword evidence="1" id="KW-0732">Signal</keyword>